<dbReference type="Gene3D" id="1.10.1410.40">
    <property type="match status" value="1"/>
</dbReference>
<name>A0ABQ9F206_TEGGR</name>
<evidence type="ECO:0000256" key="1">
    <source>
        <dbReference type="ARBA" id="ARBA00008307"/>
    </source>
</evidence>
<dbReference type="Pfam" id="PF03281">
    <property type="entry name" value="Mab-21"/>
    <property type="match status" value="1"/>
</dbReference>
<keyword evidence="5" id="KW-1185">Reference proteome</keyword>
<dbReference type="EMBL" id="JARBDR010000496">
    <property type="protein sequence ID" value="KAJ8311433.1"/>
    <property type="molecule type" value="Genomic_DNA"/>
</dbReference>
<feature type="domain" description="Mab-21-like HhH/H2TH-like" evidence="3">
    <location>
        <begin position="202"/>
        <end position="282"/>
    </location>
</feature>
<organism evidence="4 5">
    <name type="scientific">Tegillarca granosa</name>
    <name type="common">Malaysian cockle</name>
    <name type="synonym">Anadara granosa</name>
    <dbReference type="NCBI Taxonomy" id="220873"/>
    <lineage>
        <taxon>Eukaryota</taxon>
        <taxon>Metazoa</taxon>
        <taxon>Spiralia</taxon>
        <taxon>Lophotrochozoa</taxon>
        <taxon>Mollusca</taxon>
        <taxon>Bivalvia</taxon>
        <taxon>Autobranchia</taxon>
        <taxon>Pteriomorphia</taxon>
        <taxon>Arcoida</taxon>
        <taxon>Arcoidea</taxon>
        <taxon>Arcidae</taxon>
        <taxon>Tegillarca</taxon>
    </lineage>
</organism>
<protein>
    <recommendedName>
        <fullName evidence="6">Mab-21-like HhH/H2TH-like domain-containing protein</fullName>
    </recommendedName>
</protein>
<dbReference type="PANTHER" id="PTHR10656:SF69">
    <property type="entry name" value="MAB-21-LIKE HHH_H2TH-LIKE DOMAIN-CONTAINING PROTEIN"/>
    <property type="match status" value="1"/>
</dbReference>
<gene>
    <name evidence="4" type="ORF">KUTeg_010788</name>
</gene>
<dbReference type="PANTHER" id="PTHR10656">
    <property type="entry name" value="CELL FATE DETERMINING PROTEIN MAB21-RELATED"/>
    <property type="match status" value="1"/>
</dbReference>
<dbReference type="InterPro" id="IPR046903">
    <property type="entry name" value="Mab-21-like_nuc_Trfase"/>
</dbReference>
<feature type="domain" description="Mab-21-like nucleotidyltransferase" evidence="2">
    <location>
        <begin position="117"/>
        <end position="193"/>
    </location>
</feature>
<dbReference type="InterPro" id="IPR046906">
    <property type="entry name" value="Mab-21_HhH/H2TH-like"/>
</dbReference>
<comment type="similarity">
    <text evidence="1">Belongs to the mab-21 family.</text>
</comment>
<proteinExistence type="inferred from homology"/>
<evidence type="ECO:0000313" key="5">
    <source>
        <dbReference type="Proteomes" id="UP001217089"/>
    </source>
</evidence>
<sequence>MEPISVILWNNLSLLLGIEEQVCIRRRISFLVESLFIKHQGFRVFSSGSRAERLSIIGSDVDMMGGKNSNILRHTKSKSQEDLFLPSLQFRDLIVNILSNGIPGAYAHGPCATYQAPLEVEADILVCLACKSWPRNALEWIHRDRPNGWPSPNLVQEIVQDGCFLVPIGSPNSQESHIEWRISCSIAEKKLVHSFNHTQFLCYGLLKLFQKHVINSNLHVKNLLCSYFLKTSLFYCIEEENIAWNEENFLHCFWTCIRRLLKWVRDEYCPNYFIKDNNMFEGKVCGINSKILFNHLFELYNDGLDSLQLIPYVHNFKLTTGITTNRFSISNEMREYLCDMELLIQTLDIGNYDCNGLKKLNDIIIQMLQETTDSIGRVFLNLWYLNNTCYIVPFVYMDIQTTITQKQRYRQILGLKQFIKDNCLVGDISTGMLMLATLCYLNGEYKEVIIISQKIIKKFKSHTFYVGHVRPIVFDHPYISKMCGKHMTLNQKLAHGIFARHFICLIDHKFYPQEIETELVHHSNLRTVYIPPVVYCNVLLCLSYYHMECRNRMRDTLKELYITAVDDRFIAEQERPLANDLLQRCLQICEN</sequence>
<dbReference type="InterPro" id="IPR024810">
    <property type="entry name" value="MAB21L/cGLR"/>
</dbReference>
<evidence type="ECO:0000313" key="4">
    <source>
        <dbReference type="EMBL" id="KAJ8311433.1"/>
    </source>
</evidence>
<dbReference type="Proteomes" id="UP001217089">
    <property type="component" value="Unassembled WGS sequence"/>
</dbReference>
<evidence type="ECO:0008006" key="6">
    <source>
        <dbReference type="Google" id="ProtNLM"/>
    </source>
</evidence>
<evidence type="ECO:0000259" key="3">
    <source>
        <dbReference type="Pfam" id="PF20266"/>
    </source>
</evidence>
<comment type="caution">
    <text evidence="4">The sequence shown here is derived from an EMBL/GenBank/DDBJ whole genome shotgun (WGS) entry which is preliminary data.</text>
</comment>
<dbReference type="Pfam" id="PF20266">
    <property type="entry name" value="Mab-21_C"/>
    <property type="match status" value="1"/>
</dbReference>
<accession>A0ABQ9F206</accession>
<evidence type="ECO:0000259" key="2">
    <source>
        <dbReference type="Pfam" id="PF03281"/>
    </source>
</evidence>
<dbReference type="SMART" id="SM01265">
    <property type="entry name" value="Mab-21"/>
    <property type="match status" value="1"/>
</dbReference>
<reference evidence="4 5" key="1">
    <citation type="submission" date="2022-12" db="EMBL/GenBank/DDBJ databases">
        <title>Chromosome-level genome of Tegillarca granosa.</title>
        <authorList>
            <person name="Kim J."/>
        </authorList>
    </citation>
    <scope>NUCLEOTIDE SEQUENCE [LARGE SCALE GENOMIC DNA]</scope>
    <source>
        <strain evidence="4">Teg-2019</strain>
        <tissue evidence="4">Adductor muscle</tissue>
    </source>
</reference>